<evidence type="ECO:0000256" key="3">
    <source>
        <dbReference type="ARBA" id="ARBA00012094"/>
    </source>
</evidence>
<keyword evidence="17" id="KW-1185">Reference proteome</keyword>
<evidence type="ECO:0000256" key="7">
    <source>
        <dbReference type="ARBA" id="ARBA00022842"/>
    </source>
</evidence>
<dbReference type="Pfam" id="PF09298">
    <property type="entry name" value="FAA_hydrolase_N"/>
    <property type="match status" value="1"/>
</dbReference>
<dbReference type="Gene3D" id="2.30.30.230">
    <property type="entry name" value="Fumarylacetoacetase, N-terminal domain"/>
    <property type="match status" value="1"/>
</dbReference>
<protein>
    <recommendedName>
        <fullName evidence="3 13">Fumarylacetoacetase</fullName>
        <ecNumber evidence="3 13">3.7.1.2</ecNumber>
    </recommendedName>
    <alternativeName>
        <fullName evidence="13">Fumarylacetoacetate hydrolase</fullName>
    </alternativeName>
</protein>
<evidence type="ECO:0000256" key="11">
    <source>
        <dbReference type="PIRSR" id="PIRSR605959-2"/>
    </source>
</evidence>
<evidence type="ECO:0000256" key="8">
    <source>
        <dbReference type="ARBA" id="ARBA00022878"/>
    </source>
</evidence>
<evidence type="ECO:0000256" key="9">
    <source>
        <dbReference type="ARBA" id="ARBA00023232"/>
    </source>
</evidence>
<keyword evidence="4 12" id="KW-0479">Metal-binding</keyword>
<keyword evidence="5 13" id="KW-0378">Hydrolase</keyword>
<dbReference type="GO" id="GO:0006559">
    <property type="term" value="P:L-phenylalanine catabolic process"/>
    <property type="evidence" value="ECO:0007669"/>
    <property type="project" value="UniProtKB-UniRule"/>
</dbReference>
<feature type="active site" description="Proton acceptor" evidence="10">
    <location>
        <position position="128"/>
    </location>
</feature>
<dbReference type="InterPro" id="IPR036462">
    <property type="entry name" value="Fumarylacetoacetase_N_sf"/>
</dbReference>
<name>A0AA39WJ88_9PEZI</name>
<dbReference type="EMBL" id="JAULSU010000005">
    <property type="protein sequence ID" value="KAK0616438.1"/>
    <property type="molecule type" value="Genomic_DNA"/>
</dbReference>
<dbReference type="Pfam" id="PF01557">
    <property type="entry name" value="FAA_hydrolase"/>
    <property type="match status" value="1"/>
</dbReference>
<feature type="binding site" evidence="12">
    <location>
        <position position="121"/>
    </location>
    <ligand>
        <name>Ca(2+)</name>
        <dbReference type="ChEBI" id="CHEBI:29108"/>
    </ligand>
</feature>
<feature type="binding site" evidence="11">
    <location>
        <position position="232"/>
    </location>
    <ligand>
        <name>substrate</name>
    </ligand>
</feature>
<dbReference type="GO" id="GO:1902000">
    <property type="term" value="P:homogentisate catabolic process"/>
    <property type="evidence" value="ECO:0007669"/>
    <property type="project" value="TreeGrafter"/>
</dbReference>
<evidence type="ECO:0000256" key="12">
    <source>
        <dbReference type="PIRSR" id="PIRSR605959-3"/>
    </source>
</evidence>
<proteinExistence type="inferred from homology"/>
<feature type="binding site" evidence="12">
    <location>
        <position position="225"/>
    </location>
    <ligand>
        <name>Mg(2+)</name>
        <dbReference type="ChEBI" id="CHEBI:18420"/>
    </ligand>
</feature>
<evidence type="ECO:0000256" key="4">
    <source>
        <dbReference type="ARBA" id="ARBA00022723"/>
    </source>
</evidence>
<evidence type="ECO:0000313" key="17">
    <source>
        <dbReference type="Proteomes" id="UP001175000"/>
    </source>
</evidence>
<evidence type="ECO:0000259" key="15">
    <source>
        <dbReference type="Pfam" id="PF09298"/>
    </source>
</evidence>
<organism evidence="16 17">
    <name type="scientific">Immersiella caudata</name>
    <dbReference type="NCBI Taxonomy" id="314043"/>
    <lineage>
        <taxon>Eukaryota</taxon>
        <taxon>Fungi</taxon>
        <taxon>Dikarya</taxon>
        <taxon>Ascomycota</taxon>
        <taxon>Pezizomycotina</taxon>
        <taxon>Sordariomycetes</taxon>
        <taxon>Sordariomycetidae</taxon>
        <taxon>Sordariales</taxon>
        <taxon>Lasiosphaeriaceae</taxon>
        <taxon>Immersiella</taxon>
    </lineage>
</organism>
<sequence length="425" mass="44942">MATKSYEHHFSSANLPFGIGSSAPTHEKPQAATRIDDSVIFLNDLAEDGLFSGIEGLPHGVFALDTLNEFAALPREVHQQVRRALQAALEDGGLSRFPDKSVESVSKVAMHMPVRVGDFSDFSCSLDHVQNAGRIATGKIGAPPAFAHHPIGYQGRASSIVVSGTPIPRPKGHFPTAGEVVFSPSTAVDYELEFAAVMGKPLPWGEQLSAAAAEDHIFGYVLLNDWSARDIQVFEMPPLGPFIGKNFGTTISPWVITPDALSPFKTSPPSPAQPTSKHLKVDPLSTYDIQTTAEIITEDTRTVTCTSKLAELHWTLPQAIAHLVSGGCGLRTGDIVATGTISGHQTGQYGCLLESTEGGRKPIVLKDGSARSYLKDGDTVEISAVAGGEDSGVGFGCCSGRLVGSKLTPPHACKVLLQAALEVAL</sequence>
<comment type="cofactor">
    <cofactor evidence="13">
        <name>Mg(2+)</name>
        <dbReference type="ChEBI" id="CHEBI:18420"/>
    </cofactor>
    <cofactor evidence="13">
        <name>Ca(2+)</name>
        <dbReference type="ChEBI" id="CHEBI:29108"/>
    </cofactor>
</comment>
<dbReference type="InterPro" id="IPR015377">
    <property type="entry name" value="Fumarylacetoacetase_N"/>
</dbReference>
<dbReference type="PANTHER" id="PTHR43069:SF5">
    <property type="entry name" value="FUMARYLACETOACETASE"/>
    <property type="match status" value="1"/>
</dbReference>
<feature type="binding site" evidence="12">
    <location>
        <position position="193"/>
    </location>
    <ligand>
        <name>Ca(2+)</name>
        <dbReference type="ChEBI" id="CHEBI:29108"/>
    </ligand>
</feature>
<feature type="binding site" evidence="12">
    <location>
        <position position="245"/>
    </location>
    <ligand>
        <name>Mg(2+)</name>
        <dbReference type="ChEBI" id="CHEBI:18420"/>
    </ligand>
</feature>
<dbReference type="GO" id="GO:0004334">
    <property type="term" value="F:fumarylacetoacetase activity"/>
    <property type="evidence" value="ECO:0007669"/>
    <property type="project" value="UniProtKB-UniRule"/>
</dbReference>
<dbReference type="InterPro" id="IPR011234">
    <property type="entry name" value="Fumarylacetoacetase-like_C"/>
</dbReference>
<feature type="binding site" evidence="12">
    <location>
        <position position="225"/>
    </location>
    <ligand>
        <name>Ca(2+)</name>
        <dbReference type="ChEBI" id="CHEBI:29108"/>
    </ligand>
</feature>
<dbReference type="Gene3D" id="3.90.850.10">
    <property type="entry name" value="Fumarylacetoacetase-like, C-terminal domain"/>
    <property type="match status" value="1"/>
</dbReference>
<comment type="caution">
    <text evidence="16">The sequence shown here is derived from an EMBL/GenBank/DDBJ whole genome shotgun (WGS) entry which is preliminary data.</text>
</comment>
<feature type="binding site" evidence="12">
    <location>
        <position position="249"/>
    </location>
    <ligand>
        <name>Mg(2+)</name>
        <dbReference type="ChEBI" id="CHEBI:18420"/>
    </ligand>
</feature>
<keyword evidence="8 13" id="KW-0828">Tyrosine catabolism</keyword>
<evidence type="ECO:0000256" key="2">
    <source>
        <dbReference type="ARBA" id="ARBA00010211"/>
    </source>
</evidence>
<dbReference type="InterPro" id="IPR036663">
    <property type="entry name" value="Fumarylacetoacetase_C_sf"/>
</dbReference>
<comment type="pathway">
    <text evidence="1 13">Amino-acid degradation; L-phenylalanine degradation; acetoacetate and fumarate from L-phenylalanine: step 6/6.</text>
</comment>
<reference evidence="16" key="1">
    <citation type="submission" date="2023-06" db="EMBL/GenBank/DDBJ databases">
        <title>Genome-scale phylogeny and comparative genomics of the fungal order Sordariales.</title>
        <authorList>
            <consortium name="Lawrence Berkeley National Laboratory"/>
            <person name="Hensen N."/>
            <person name="Bonometti L."/>
            <person name="Westerberg I."/>
            <person name="Brannstrom I.O."/>
            <person name="Guillou S."/>
            <person name="Cros-Aarteil S."/>
            <person name="Calhoun S."/>
            <person name="Haridas S."/>
            <person name="Kuo A."/>
            <person name="Mondo S."/>
            <person name="Pangilinan J."/>
            <person name="Riley R."/>
            <person name="Labutti K."/>
            <person name="Andreopoulos B."/>
            <person name="Lipzen A."/>
            <person name="Chen C."/>
            <person name="Yanf M."/>
            <person name="Daum C."/>
            <person name="Ng V."/>
            <person name="Clum A."/>
            <person name="Steindorff A."/>
            <person name="Ohm R."/>
            <person name="Martin F."/>
            <person name="Silar P."/>
            <person name="Natvig D."/>
            <person name="Lalanne C."/>
            <person name="Gautier V."/>
            <person name="Ament-Velasquez S.L."/>
            <person name="Kruys A."/>
            <person name="Hutchinson M.I."/>
            <person name="Powell A.J."/>
            <person name="Barry K."/>
            <person name="Miller A.N."/>
            <person name="Grigoriev I.V."/>
            <person name="Debuchy R."/>
            <person name="Gladieux P."/>
            <person name="Thoren M.H."/>
            <person name="Johannesson H."/>
        </authorList>
    </citation>
    <scope>NUCLEOTIDE SEQUENCE</scope>
    <source>
        <strain evidence="16">CBS 606.72</strain>
    </source>
</reference>
<gene>
    <name evidence="16" type="ORF">B0T14DRAFT_246782</name>
</gene>
<evidence type="ECO:0000256" key="13">
    <source>
        <dbReference type="RuleBase" id="RU366008"/>
    </source>
</evidence>
<dbReference type="GO" id="GO:0046872">
    <property type="term" value="F:metal ion binding"/>
    <property type="evidence" value="ECO:0007669"/>
    <property type="project" value="UniProtKB-UniRule"/>
</dbReference>
<feature type="binding site" evidence="11">
    <location>
        <position position="340"/>
    </location>
    <ligand>
        <name>substrate</name>
    </ligand>
</feature>
<dbReference type="PANTHER" id="PTHR43069">
    <property type="entry name" value="FUMARYLACETOACETASE"/>
    <property type="match status" value="1"/>
</dbReference>
<evidence type="ECO:0000313" key="16">
    <source>
        <dbReference type="EMBL" id="KAK0616438.1"/>
    </source>
</evidence>
<keyword evidence="6 12" id="KW-0106">Calcium</keyword>
<dbReference type="InterPro" id="IPR005959">
    <property type="entry name" value="Fumarylacetoacetase"/>
</dbReference>
<dbReference type="EC" id="3.7.1.2" evidence="3 13"/>
<dbReference type="Proteomes" id="UP001175000">
    <property type="component" value="Unassembled WGS sequence"/>
</dbReference>
<comment type="similarity">
    <text evidence="2 13">Belongs to the FAH family.</text>
</comment>
<dbReference type="SUPFAM" id="SSF56529">
    <property type="entry name" value="FAH"/>
    <property type="match status" value="1"/>
</dbReference>
<feature type="domain" description="Fumarylacetoacetase N-terminal" evidence="15">
    <location>
        <begin position="13"/>
        <end position="113"/>
    </location>
</feature>
<dbReference type="GO" id="GO:0006572">
    <property type="term" value="P:L-tyrosine catabolic process"/>
    <property type="evidence" value="ECO:0007669"/>
    <property type="project" value="UniProtKB-UniRule"/>
</dbReference>
<feature type="binding site" evidence="12">
    <location>
        <position position="191"/>
    </location>
    <ligand>
        <name>Ca(2+)</name>
        <dbReference type="ChEBI" id="CHEBI:29108"/>
    </ligand>
</feature>
<dbReference type="SUPFAM" id="SSF63433">
    <property type="entry name" value="Fumarylacetoacetate hydrolase, FAH, N-terminal domain"/>
    <property type="match status" value="1"/>
</dbReference>
<evidence type="ECO:0000256" key="5">
    <source>
        <dbReference type="ARBA" id="ARBA00022801"/>
    </source>
</evidence>
<evidence type="ECO:0000256" key="1">
    <source>
        <dbReference type="ARBA" id="ARBA00004782"/>
    </source>
</evidence>
<keyword evidence="7 12" id="KW-0460">Magnesium</keyword>
<keyword evidence="9 13" id="KW-0585">Phenylalanine catabolism</keyword>
<accession>A0AA39WJ88</accession>
<evidence type="ECO:0000259" key="14">
    <source>
        <dbReference type="Pfam" id="PF01557"/>
    </source>
</evidence>
<dbReference type="AlphaFoldDB" id="A0AA39WJ88"/>
<evidence type="ECO:0000256" key="6">
    <source>
        <dbReference type="ARBA" id="ARBA00022837"/>
    </source>
</evidence>
<feature type="domain" description="Fumarylacetoacetase-like C-terminal" evidence="14">
    <location>
        <begin position="120"/>
        <end position="401"/>
    </location>
</feature>
<evidence type="ECO:0000256" key="10">
    <source>
        <dbReference type="PIRSR" id="PIRSR605959-1"/>
    </source>
</evidence>
<comment type="catalytic activity">
    <reaction evidence="13">
        <text>4-fumarylacetoacetate + H2O = acetoacetate + fumarate + H(+)</text>
        <dbReference type="Rhea" id="RHEA:10244"/>
        <dbReference type="ChEBI" id="CHEBI:13705"/>
        <dbReference type="ChEBI" id="CHEBI:15377"/>
        <dbReference type="ChEBI" id="CHEBI:15378"/>
        <dbReference type="ChEBI" id="CHEBI:18034"/>
        <dbReference type="ChEBI" id="CHEBI:29806"/>
        <dbReference type="EC" id="3.7.1.2"/>
    </reaction>
</comment>